<evidence type="ECO:0000313" key="6">
    <source>
        <dbReference type="Proteomes" id="UP001219525"/>
    </source>
</evidence>
<feature type="region of interest" description="Disordered" evidence="2">
    <location>
        <begin position="53"/>
        <end position="79"/>
    </location>
</feature>
<dbReference type="PANTHER" id="PTHR36681">
    <property type="entry name" value="NUCLEAR GTPASE, GERMINAL CENTER-ASSOCIATED, TANDEM DUPLICATE 3"/>
    <property type="match status" value="1"/>
</dbReference>
<feature type="compositionally biased region" description="Acidic residues" evidence="2">
    <location>
        <begin position="608"/>
        <end position="621"/>
    </location>
</feature>
<evidence type="ECO:0000259" key="3">
    <source>
        <dbReference type="Pfam" id="PF00350"/>
    </source>
</evidence>
<evidence type="ECO:0000256" key="2">
    <source>
        <dbReference type="SAM" id="MobiDB-lite"/>
    </source>
</evidence>
<organism evidence="5 6">
    <name type="scientific">Mycena pura</name>
    <dbReference type="NCBI Taxonomy" id="153505"/>
    <lineage>
        <taxon>Eukaryota</taxon>
        <taxon>Fungi</taxon>
        <taxon>Dikarya</taxon>
        <taxon>Basidiomycota</taxon>
        <taxon>Agaricomycotina</taxon>
        <taxon>Agaricomycetes</taxon>
        <taxon>Agaricomycetidae</taxon>
        <taxon>Agaricales</taxon>
        <taxon>Marasmiineae</taxon>
        <taxon>Mycenaceae</taxon>
        <taxon>Mycena</taxon>
    </lineage>
</organism>
<dbReference type="SUPFAM" id="SSF52540">
    <property type="entry name" value="P-loop containing nucleoside triphosphate hydrolases"/>
    <property type="match status" value="1"/>
</dbReference>
<comment type="caution">
    <text evidence="5">The sequence shown here is derived from an EMBL/GenBank/DDBJ whole genome shotgun (WGS) entry which is preliminary data.</text>
</comment>
<name>A0AAD7E4T8_9AGAR</name>
<feature type="coiled-coil region" evidence="1">
    <location>
        <begin position="450"/>
        <end position="498"/>
    </location>
</feature>
<dbReference type="Gene3D" id="3.40.50.300">
    <property type="entry name" value="P-loop containing nucleotide triphosphate hydrolases"/>
    <property type="match status" value="1"/>
</dbReference>
<dbReference type="InterPro" id="IPR056024">
    <property type="entry name" value="DUF7605"/>
</dbReference>
<evidence type="ECO:0000256" key="1">
    <source>
        <dbReference type="SAM" id="Coils"/>
    </source>
</evidence>
<keyword evidence="6" id="KW-1185">Reference proteome</keyword>
<dbReference type="InterPro" id="IPR045063">
    <property type="entry name" value="Dynamin_N"/>
</dbReference>
<feature type="region of interest" description="Disordered" evidence="2">
    <location>
        <begin position="313"/>
        <end position="334"/>
    </location>
</feature>
<evidence type="ECO:0000313" key="5">
    <source>
        <dbReference type="EMBL" id="KAJ7228734.1"/>
    </source>
</evidence>
<feature type="compositionally biased region" description="Basic residues" evidence="2">
    <location>
        <begin position="513"/>
        <end position="545"/>
    </location>
</feature>
<feature type="region of interest" description="Disordered" evidence="2">
    <location>
        <begin position="498"/>
        <end position="630"/>
    </location>
</feature>
<accession>A0AAD7E4T8</accession>
<gene>
    <name evidence="5" type="ORF">GGX14DRAFT_414563</name>
</gene>
<sequence>MSHYKENMGNNPSQSVKLEPTEYRIAGAFNPSASINLKAESVKAEPVELARNALRPSLKSEATESTNATGAKKQEEDVQMEDVPPTADHYTPEATPQPPAYTIYQSVEEMQYTTELALQEGLKMIEAIGSGIDALELGPLRKEVWNRDITSLRAQGVPSTLIAICGGTGAGKSSTLNAILDDNIVPTSGMRACTAVVTEISYHQKKTIDADIDFLSEKEWKAELEILLGDLVDEDGTVKRTVDLKSDAGVAWQKVHAVYPTVSQEKLVTMTADQIIGKDPKIAKILGATKKIVAKDSKSFGIEIAKYIDSKDQKRGKDKTKDKSKDKDRDPNAPALWPLIRQVNVRCSSPALATGAILVDLPGTGDANAARNSIAKEYMKKSNCIWILAPIHRAVDSKIAKDLLGDAFRTQLMMDGSYDDHTITFIATKCDDISCSEVIQNLRLDEDPELDDIQEKIHRNADEMSECKKKREEFHKVAKSIENELSVLRELKQEQEDHLDAVKDGKPFVPRLTAKKTKQGKPKADKTKKRKNTRGGKKGSPKRRRSGSDWFLDDDEDELKSSVEDGSDASDSDASSASGSDSDGAKDSDNDEDSDDEPESDREKDFDVESVAEMEEEVTEESLERDIAETKKLITDGRQRLNDARKHRKEAVDSLANLKKKASDMQKEKNAFCARKRSEFSKDVLKEDFRTGLKDLDDAAAEERDPDNFDPSVALRDYEAIDLPVFCCSSRDYVRIKKQVKGDGDPTCFTNVQDTGIPDLQEWCHHLTKSTREHAARKFLTQLAAFAKDVKQYVFGVGGVTLGDREMLREKWESGEQPAQAPDVEEDPFAAILGGGRGLYTMPETVPKADRYGNPVGVTPRLVKEFGKIIETSVSSLKDHLRNGLEERCRAGAANAADAAVSTSDDFASSMHWASYRATLRRNGEYRRDLNVELVSPFTRNIAQTWHHVFEADVFSSLLSSITACIDSLINDVEKSAAPGLKDRTKLQGENCLESARVALKQTVETVKDTLHTEQKEVSRSLAPRVKEQLLDGYSRAMYETGKGSVARQKASFRSYIVDCKGHIFEDGADVMLDKLDSAAEAVGETLTAAMDNLAQKVENNLAVLWESVRDNPKQVAARSRLVTEVDRVLEQVQLFAVAAAEKVRADV</sequence>
<proteinExistence type="predicted"/>
<dbReference type="PANTHER" id="PTHR36681:SF3">
    <property type="entry name" value="NUCLEAR GTPASE, GERMINAL CENTER-ASSOCIATED, TANDEM DUPLICATE 3"/>
    <property type="match status" value="1"/>
</dbReference>
<dbReference type="Proteomes" id="UP001219525">
    <property type="component" value="Unassembled WGS sequence"/>
</dbReference>
<evidence type="ECO:0008006" key="7">
    <source>
        <dbReference type="Google" id="ProtNLM"/>
    </source>
</evidence>
<protein>
    <recommendedName>
        <fullName evidence="7">Nuclear GTPase SLIP-GC</fullName>
    </recommendedName>
</protein>
<feature type="domain" description="Dynamin N-terminal" evidence="3">
    <location>
        <begin position="162"/>
        <end position="400"/>
    </location>
</feature>
<dbReference type="AlphaFoldDB" id="A0AAD7E4T8"/>
<dbReference type="Pfam" id="PF00350">
    <property type="entry name" value="Dynamin_N"/>
    <property type="match status" value="1"/>
</dbReference>
<feature type="compositionally biased region" description="Acidic residues" evidence="2">
    <location>
        <begin position="589"/>
        <end position="600"/>
    </location>
</feature>
<feature type="compositionally biased region" description="Basic and acidic residues" evidence="2">
    <location>
        <begin position="313"/>
        <end position="331"/>
    </location>
</feature>
<dbReference type="InterPro" id="IPR027417">
    <property type="entry name" value="P-loop_NTPase"/>
</dbReference>
<dbReference type="Pfam" id="PF24564">
    <property type="entry name" value="DUF7605"/>
    <property type="match status" value="1"/>
</dbReference>
<dbReference type="EMBL" id="JARJCW010000002">
    <property type="protein sequence ID" value="KAJ7228734.1"/>
    <property type="molecule type" value="Genomic_DNA"/>
</dbReference>
<keyword evidence="1" id="KW-0175">Coiled coil</keyword>
<feature type="domain" description="DUF7605" evidence="4">
    <location>
        <begin position="897"/>
        <end position="1059"/>
    </location>
</feature>
<feature type="compositionally biased region" description="Low complexity" evidence="2">
    <location>
        <begin position="572"/>
        <end position="582"/>
    </location>
</feature>
<reference evidence="5" key="1">
    <citation type="submission" date="2023-03" db="EMBL/GenBank/DDBJ databases">
        <title>Massive genome expansion in bonnet fungi (Mycena s.s.) driven by repeated elements and novel gene families across ecological guilds.</title>
        <authorList>
            <consortium name="Lawrence Berkeley National Laboratory"/>
            <person name="Harder C.B."/>
            <person name="Miyauchi S."/>
            <person name="Viragh M."/>
            <person name="Kuo A."/>
            <person name="Thoen E."/>
            <person name="Andreopoulos B."/>
            <person name="Lu D."/>
            <person name="Skrede I."/>
            <person name="Drula E."/>
            <person name="Henrissat B."/>
            <person name="Morin E."/>
            <person name="Kohler A."/>
            <person name="Barry K."/>
            <person name="LaButti K."/>
            <person name="Morin E."/>
            <person name="Salamov A."/>
            <person name="Lipzen A."/>
            <person name="Mereny Z."/>
            <person name="Hegedus B."/>
            <person name="Baldrian P."/>
            <person name="Stursova M."/>
            <person name="Weitz H."/>
            <person name="Taylor A."/>
            <person name="Grigoriev I.V."/>
            <person name="Nagy L.G."/>
            <person name="Martin F."/>
            <person name="Kauserud H."/>
        </authorList>
    </citation>
    <scope>NUCLEOTIDE SEQUENCE</scope>
    <source>
        <strain evidence="5">9144</strain>
    </source>
</reference>
<evidence type="ECO:0000259" key="4">
    <source>
        <dbReference type="Pfam" id="PF24564"/>
    </source>
</evidence>